<protein>
    <submittedName>
        <fullName evidence="1">Uncharacterized protein</fullName>
    </submittedName>
</protein>
<gene>
    <name evidence="1" type="ORF">EV193_104336</name>
</gene>
<dbReference type="AlphaFoldDB" id="A0A4V2ESX8"/>
<evidence type="ECO:0000313" key="2">
    <source>
        <dbReference type="Proteomes" id="UP000294257"/>
    </source>
</evidence>
<dbReference type="Proteomes" id="UP000294257">
    <property type="component" value="Unassembled WGS sequence"/>
</dbReference>
<sequence>MTDVDGDHIARGIIAEINRRAEQAETPERRVRLLIEGVEVALLSTVPGAVQEQAGRLLAAAEDYERGTGGAKQRGWRQEALPMAVHAARFLSSRAYTEHFRSSRGERSTALWRFAVLQMLDAYRSVLRCDGAVAAGAMWETEPPATGHAGVDASFAALAEYLADRDGWAAPEWSNDPARVAEPPWYVTDLPRQRERADVESPEPFRRRGVFITADGLRRV</sequence>
<comment type="caution">
    <text evidence="1">The sequence shown here is derived from an EMBL/GenBank/DDBJ whole genome shotgun (WGS) entry which is preliminary data.</text>
</comment>
<accession>A0A4V2ESX8</accession>
<proteinExistence type="predicted"/>
<name>A0A4V2ESX8_9PSEU</name>
<reference evidence="1 2" key="1">
    <citation type="submission" date="2019-02" db="EMBL/GenBank/DDBJ databases">
        <title>Genomic Encyclopedia of Type Strains, Phase IV (KMG-IV): sequencing the most valuable type-strain genomes for metagenomic binning, comparative biology and taxonomic classification.</title>
        <authorList>
            <person name="Goeker M."/>
        </authorList>
    </citation>
    <scope>NUCLEOTIDE SEQUENCE [LARGE SCALE GENOMIC DNA]</scope>
    <source>
        <strain evidence="1 2">DSM 101727</strain>
    </source>
</reference>
<dbReference type="RefSeq" id="WP_207222645.1">
    <property type="nucleotide sequence ID" value="NZ_SGWQ01000004.1"/>
</dbReference>
<keyword evidence="2" id="KW-1185">Reference proteome</keyword>
<dbReference type="EMBL" id="SGWQ01000004">
    <property type="protein sequence ID" value="RZS39123.1"/>
    <property type="molecule type" value="Genomic_DNA"/>
</dbReference>
<evidence type="ECO:0000313" key="1">
    <source>
        <dbReference type="EMBL" id="RZS39123.1"/>
    </source>
</evidence>
<organism evidence="1 2">
    <name type="scientific">Herbihabitans rhizosphaerae</name>
    <dbReference type="NCBI Taxonomy" id="1872711"/>
    <lineage>
        <taxon>Bacteria</taxon>
        <taxon>Bacillati</taxon>
        <taxon>Actinomycetota</taxon>
        <taxon>Actinomycetes</taxon>
        <taxon>Pseudonocardiales</taxon>
        <taxon>Pseudonocardiaceae</taxon>
        <taxon>Herbihabitans</taxon>
    </lineage>
</organism>